<dbReference type="SUPFAM" id="SSF56300">
    <property type="entry name" value="Metallo-dependent phosphatases"/>
    <property type="match status" value="1"/>
</dbReference>
<dbReference type="PANTHER" id="PTHR31302:SF32">
    <property type="entry name" value="PHOSPHOESTERASE"/>
    <property type="match status" value="1"/>
</dbReference>
<name>A0A090IYL6_9BACI</name>
<dbReference type="InterPro" id="IPR029052">
    <property type="entry name" value="Metallo-depent_PP-like"/>
</dbReference>
<dbReference type="GeneID" id="92960851"/>
<dbReference type="Pfam" id="PF00149">
    <property type="entry name" value="Metallophos"/>
    <property type="match status" value="1"/>
</dbReference>
<dbReference type="PANTHER" id="PTHR31302">
    <property type="entry name" value="TRANSMEMBRANE PROTEIN WITH METALLOPHOSPHOESTERASE DOMAIN-RELATED"/>
    <property type="match status" value="1"/>
</dbReference>
<accession>A0A090IYL6</accession>
<dbReference type="InterPro" id="IPR051158">
    <property type="entry name" value="Metallophosphoesterase_sf"/>
</dbReference>
<evidence type="ECO:0000256" key="1">
    <source>
        <dbReference type="SAM" id="Phobius"/>
    </source>
</evidence>
<gene>
    <name evidence="3" type="ORF">BT1A1_1680</name>
</gene>
<dbReference type="GO" id="GO:0008758">
    <property type="term" value="F:UDP-2,3-diacylglucosamine hydrolase activity"/>
    <property type="evidence" value="ECO:0007669"/>
    <property type="project" value="TreeGrafter"/>
</dbReference>
<dbReference type="RefSeq" id="WP_231553315.1">
    <property type="nucleotide sequence ID" value="NZ_CCRF01000047.1"/>
</dbReference>
<proteinExistence type="predicted"/>
<sequence length="262" mass="30322">MEILLIIIIVLPVLFLWYMWKVAQENHMIKHKLSFPSFPVSFGEINIFFISDIHRRLISEKIIDQVKGKADLVIIGGDLTEKGVPYTRTEENLRRLNEIAPIYFIWGNNDYEKNRTKLMEIFHKNFVTVLENDYRVLQSDKGEKLYIIGIGEIKYQDICLKSVLEPVDKESFKIVICHNPEIWNDVKKEHRISLLLSGHTHGGQIRLFGLGLYPKGKLYQGQETTLLISNGYGTTQLPLRLGARPETHLIKITGNKENEDHP</sequence>
<organism evidence="3 4">
    <name type="scientific">Caldibacillus thermoamylovorans</name>
    <dbReference type="NCBI Taxonomy" id="35841"/>
    <lineage>
        <taxon>Bacteria</taxon>
        <taxon>Bacillati</taxon>
        <taxon>Bacillota</taxon>
        <taxon>Bacilli</taxon>
        <taxon>Bacillales</taxon>
        <taxon>Bacillaceae</taxon>
        <taxon>Caldibacillus</taxon>
    </lineage>
</organism>
<dbReference type="Gene3D" id="3.60.21.10">
    <property type="match status" value="1"/>
</dbReference>
<evidence type="ECO:0000313" key="4">
    <source>
        <dbReference type="Proteomes" id="UP000040576"/>
    </source>
</evidence>
<dbReference type="InterPro" id="IPR004843">
    <property type="entry name" value="Calcineurin-like_PHP"/>
</dbReference>
<reference evidence="3 4" key="1">
    <citation type="submission" date="2014-07" db="EMBL/GenBank/DDBJ databases">
        <authorList>
            <person name="Wibberg Daniel"/>
        </authorList>
    </citation>
    <scope>NUCLEOTIDE SEQUENCE [LARGE SCALE GENOMIC DNA]</scope>
</reference>
<keyword evidence="1" id="KW-0472">Membrane</keyword>
<feature type="transmembrane region" description="Helical" evidence="1">
    <location>
        <begin position="6"/>
        <end position="23"/>
    </location>
</feature>
<dbReference type="AlphaFoldDB" id="A0A090IYL6"/>
<protein>
    <submittedName>
        <fullName evidence="3">Metallophosphoesterase</fullName>
    </submittedName>
</protein>
<dbReference type="EMBL" id="CCRF01000047">
    <property type="protein sequence ID" value="CEE01508.1"/>
    <property type="molecule type" value="Genomic_DNA"/>
</dbReference>
<dbReference type="Proteomes" id="UP000040576">
    <property type="component" value="Unassembled WGS sequence"/>
</dbReference>
<dbReference type="GO" id="GO:0016020">
    <property type="term" value="C:membrane"/>
    <property type="evidence" value="ECO:0007669"/>
    <property type="project" value="GOC"/>
</dbReference>
<evidence type="ECO:0000259" key="2">
    <source>
        <dbReference type="Pfam" id="PF00149"/>
    </source>
</evidence>
<keyword evidence="4" id="KW-1185">Reference proteome</keyword>
<feature type="domain" description="Calcineurin-like phosphoesterase" evidence="2">
    <location>
        <begin position="46"/>
        <end position="202"/>
    </location>
</feature>
<keyword evidence="1" id="KW-1133">Transmembrane helix</keyword>
<keyword evidence="1" id="KW-0812">Transmembrane</keyword>
<evidence type="ECO:0000313" key="3">
    <source>
        <dbReference type="EMBL" id="CEE01508.1"/>
    </source>
</evidence>
<dbReference type="GO" id="GO:0009245">
    <property type="term" value="P:lipid A biosynthetic process"/>
    <property type="evidence" value="ECO:0007669"/>
    <property type="project" value="TreeGrafter"/>
</dbReference>